<dbReference type="Proteomes" id="UP000093267">
    <property type="component" value="Chromosome"/>
</dbReference>
<feature type="transmembrane region" description="Helical" evidence="1">
    <location>
        <begin position="230"/>
        <end position="250"/>
    </location>
</feature>
<evidence type="ECO:0000313" key="2">
    <source>
        <dbReference type="EMBL" id="ANZ67614.1"/>
    </source>
</evidence>
<organism evidence="2 3">
    <name type="scientific">Secundilactobacillus paracollinoides</name>
    <dbReference type="NCBI Taxonomy" id="240427"/>
    <lineage>
        <taxon>Bacteria</taxon>
        <taxon>Bacillati</taxon>
        <taxon>Bacillota</taxon>
        <taxon>Bacilli</taxon>
        <taxon>Lactobacillales</taxon>
        <taxon>Lactobacillaceae</taxon>
        <taxon>Secundilactobacillus</taxon>
    </lineage>
</organism>
<reference evidence="2 3" key="1">
    <citation type="submission" date="2016-03" db="EMBL/GenBank/DDBJ databases">
        <title>Pediococcus and Lactobacillus from brewery environment - whole genome sequencing and assembly.</title>
        <authorList>
            <person name="Behr J."/>
            <person name="Geissler A.J."/>
            <person name="Vogel R.F."/>
        </authorList>
    </citation>
    <scope>NUCLEOTIDE SEQUENCE [LARGE SCALE GENOMIC DNA]</scope>
    <source>
        <strain evidence="2 3">TMW 1.1995</strain>
    </source>
</reference>
<keyword evidence="3" id="KW-1185">Reference proteome</keyword>
<feature type="transmembrane region" description="Helical" evidence="1">
    <location>
        <begin position="145"/>
        <end position="171"/>
    </location>
</feature>
<feature type="transmembrane region" description="Helical" evidence="1">
    <location>
        <begin position="52"/>
        <end position="73"/>
    </location>
</feature>
<gene>
    <name evidence="2" type="ORF">AYR63_10960</name>
</gene>
<protein>
    <submittedName>
        <fullName evidence="2">Uncharacterized protein</fullName>
    </submittedName>
</protein>
<keyword evidence="1" id="KW-1133">Transmembrane helix</keyword>
<sequence>MRFKAGFSYQFKTYLKALGWFYVWAIAGIVILPTLITVVLGQAQHYTLSDALPGGLTSIVLGIFLVVYGAITYDGFKLFIQNGIGRKTYFWSKTAVLGVIVLVGEVINVLYGWLYENVITSRHSGTMVFFDLYGKCFHNQVADRLAVVVITILFIGCFLATSMAVGSILGLFSRRVQIILIVGIPILLFIILTVLISVNTTSSLKLTWIYDALTFMVGYHKQAQGYLNPFAPMISGTLYILIMLGISYGFTLKLRVPR</sequence>
<feature type="transmembrane region" description="Helical" evidence="1">
    <location>
        <begin position="94"/>
        <end position="114"/>
    </location>
</feature>
<proteinExistence type="predicted"/>
<keyword evidence="1" id="KW-0472">Membrane</keyword>
<feature type="transmembrane region" description="Helical" evidence="1">
    <location>
        <begin position="21"/>
        <end position="40"/>
    </location>
</feature>
<accession>A0A1B2IZU1</accession>
<dbReference type="STRING" id="240427.AYR62_03925"/>
<keyword evidence="1" id="KW-0812">Transmembrane</keyword>
<dbReference type="EMBL" id="CP014924">
    <property type="protein sequence ID" value="ANZ67614.1"/>
    <property type="molecule type" value="Genomic_DNA"/>
</dbReference>
<dbReference type="OrthoDB" id="2249484at2"/>
<name>A0A1B2IZU1_9LACO</name>
<dbReference type="RefSeq" id="WP_065902876.1">
    <property type="nucleotide sequence ID" value="NZ_CP014912.1"/>
</dbReference>
<dbReference type="AlphaFoldDB" id="A0A1B2IZU1"/>
<evidence type="ECO:0000256" key="1">
    <source>
        <dbReference type="SAM" id="Phobius"/>
    </source>
</evidence>
<feature type="transmembrane region" description="Helical" evidence="1">
    <location>
        <begin position="178"/>
        <end position="198"/>
    </location>
</feature>
<evidence type="ECO:0000313" key="3">
    <source>
        <dbReference type="Proteomes" id="UP000093267"/>
    </source>
</evidence>